<feature type="domain" description="Nucleotidyl transferase" evidence="9">
    <location>
        <begin position="2"/>
        <end position="237"/>
    </location>
</feature>
<dbReference type="GO" id="GO:0046872">
    <property type="term" value="F:metal ion binding"/>
    <property type="evidence" value="ECO:0007669"/>
    <property type="project" value="UniProtKB-KW"/>
</dbReference>
<evidence type="ECO:0000256" key="7">
    <source>
        <dbReference type="ARBA" id="ARBA00022842"/>
    </source>
</evidence>
<dbReference type="Gene3D" id="3.90.550.10">
    <property type="entry name" value="Spore Coat Polysaccharide Biosynthesis Protein SpsA, Chain A"/>
    <property type="match status" value="1"/>
</dbReference>
<keyword evidence="7" id="KW-0460">Magnesium</keyword>
<evidence type="ECO:0000256" key="2">
    <source>
        <dbReference type="ARBA" id="ARBA00010480"/>
    </source>
</evidence>
<dbReference type="InterPro" id="IPR029044">
    <property type="entry name" value="Nucleotide-diphossugar_trans"/>
</dbReference>
<dbReference type="FunFam" id="3.90.550.10:FF:000023">
    <property type="entry name" value="Glucose-1-phosphate thymidylyltransferase"/>
    <property type="match status" value="1"/>
</dbReference>
<keyword evidence="6" id="KW-0479">Metal-binding</keyword>
<protein>
    <recommendedName>
        <fullName evidence="3">glucose-1-phosphate thymidylyltransferase</fullName>
        <ecNumber evidence="3">2.7.7.24</ecNumber>
    </recommendedName>
</protein>
<keyword evidence="12" id="KW-1185">Reference proteome</keyword>
<evidence type="ECO:0000313" key="12">
    <source>
        <dbReference type="Proteomes" id="UP000663870"/>
    </source>
</evidence>
<gene>
    <name evidence="11" type="ORF">JXQ802_LOCUS31085</name>
    <name evidence="10" type="ORF">PYM288_LOCUS15970</name>
</gene>
<proteinExistence type="inferred from homology"/>
<sequence length="288" mass="32822">MKGIIVAGGLGTRLYPLTKVISKHLLPIYDKPMIYYPLSVFMMANIKQILIITTPTDNDQYKRLLGNGTQLGCHFQYAVQNEPNGIAQAFIIGEKFIDNDNIALILGDNFFYGIDLSCHLQKLTNSDGAYIFTYEVSNPNCYGIVELDRNDKPISIEEKPNEPKSNYAVTGLYLFDNDVINIAKNLQQSHRGEYEITDINKVYLQRNKLHVIKLDKTVVWFDMGTFQTLNDTSQFVRSMEIENGINIGCIEEIAYKKSYIDIYQLKKLSEPLINSEYGIYLQNIINGS</sequence>
<dbReference type="Proteomes" id="UP000663870">
    <property type="component" value="Unassembled WGS sequence"/>
</dbReference>
<dbReference type="AlphaFoldDB" id="A0A815FXT4"/>
<dbReference type="EC" id="2.7.7.24" evidence="3"/>
<dbReference type="PANTHER" id="PTHR43532:SF1">
    <property type="entry name" value="GLUCOSE-1-PHOSPHATE THYMIDYLYLTRANSFERASE 1"/>
    <property type="match status" value="1"/>
</dbReference>
<comment type="caution">
    <text evidence="11">The sequence shown here is derived from an EMBL/GenBank/DDBJ whole genome shotgun (WGS) entry which is preliminary data.</text>
</comment>
<evidence type="ECO:0000256" key="3">
    <source>
        <dbReference type="ARBA" id="ARBA00012461"/>
    </source>
</evidence>
<evidence type="ECO:0000259" key="9">
    <source>
        <dbReference type="Pfam" id="PF00483"/>
    </source>
</evidence>
<accession>A0A815FXT4</accession>
<name>A0A815FXT4_9BILA</name>
<dbReference type="EMBL" id="CAJNOL010001296">
    <property type="protein sequence ID" value="CAF1331397.1"/>
    <property type="molecule type" value="Genomic_DNA"/>
</dbReference>
<reference evidence="11" key="1">
    <citation type="submission" date="2021-02" db="EMBL/GenBank/DDBJ databases">
        <authorList>
            <person name="Nowell W R."/>
        </authorList>
    </citation>
    <scope>NUCLEOTIDE SEQUENCE</scope>
</reference>
<organism evidence="11 12">
    <name type="scientific">Rotaria sordida</name>
    <dbReference type="NCBI Taxonomy" id="392033"/>
    <lineage>
        <taxon>Eukaryota</taxon>
        <taxon>Metazoa</taxon>
        <taxon>Spiralia</taxon>
        <taxon>Gnathifera</taxon>
        <taxon>Rotifera</taxon>
        <taxon>Eurotatoria</taxon>
        <taxon>Bdelloidea</taxon>
        <taxon>Philodinida</taxon>
        <taxon>Philodinidae</taxon>
        <taxon>Rotaria</taxon>
    </lineage>
</organism>
<dbReference type="EMBL" id="CAJNOH010000398">
    <property type="protein sequence ID" value="CAF1027792.1"/>
    <property type="molecule type" value="Genomic_DNA"/>
</dbReference>
<dbReference type="InterPro" id="IPR005835">
    <property type="entry name" value="NTP_transferase_dom"/>
</dbReference>
<evidence type="ECO:0000256" key="6">
    <source>
        <dbReference type="ARBA" id="ARBA00022723"/>
    </source>
</evidence>
<evidence type="ECO:0000256" key="4">
    <source>
        <dbReference type="ARBA" id="ARBA00022679"/>
    </source>
</evidence>
<dbReference type="GO" id="GO:0008879">
    <property type="term" value="F:glucose-1-phosphate thymidylyltransferase activity"/>
    <property type="evidence" value="ECO:0007669"/>
    <property type="project" value="UniProtKB-EC"/>
</dbReference>
<keyword evidence="4" id="KW-0808">Transferase</keyword>
<dbReference type="Pfam" id="PF00483">
    <property type="entry name" value="NTP_transferase"/>
    <property type="match status" value="1"/>
</dbReference>
<evidence type="ECO:0000313" key="11">
    <source>
        <dbReference type="EMBL" id="CAF1331397.1"/>
    </source>
</evidence>
<comment type="similarity">
    <text evidence="2">Belongs to the glucose-1-phosphate thymidylyltransferase family.</text>
</comment>
<dbReference type="SUPFAM" id="SSF53448">
    <property type="entry name" value="Nucleotide-diphospho-sugar transferases"/>
    <property type="match status" value="1"/>
</dbReference>
<comment type="cofactor">
    <cofactor evidence="1">
        <name>Mg(2+)</name>
        <dbReference type="ChEBI" id="CHEBI:18420"/>
    </cofactor>
</comment>
<dbReference type="InterPro" id="IPR005907">
    <property type="entry name" value="G1P_thy_trans_s"/>
</dbReference>
<evidence type="ECO:0000256" key="5">
    <source>
        <dbReference type="ARBA" id="ARBA00022695"/>
    </source>
</evidence>
<comment type="catalytic activity">
    <reaction evidence="8">
        <text>dTTP + alpha-D-glucose 1-phosphate + H(+) = dTDP-alpha-D-glucose + diphosphate</text>
        <dbReference type="Rhea" id="RHEA:15225"/>
        <dbReference type="ChEBI" id="CHEBI:15378"/>
        <dbReference type="ChEBI" id="CHEBI:33019"/>
        <dbReference type="ChEBI" id="CHEBI:37568"/>
        <dbReference type="ChEBI" id="CHEBI:57477"/>
        <dbReference type="ChEBI" id="CHEBI:58601"/>
        <dbReference type="EC" id="2.7.7.24"/>
    </reaction>
</comment>
<evidence type="ECO:0000313" key="10">
    <source>
        <dbReference type="EMBL" id="CAF1027792.1"/>
    </source>
</evidence>
<evidence type="ECO:0000256" key="1">
    <source>
        <dbReference type="ARBA" id="ARBA00001946"/>
    </source>
</evidence>
<dbReference type="Proteomes" id="UP000663854">
    <property type="component" value="Unassembled WGS sequence"/>
</dbReference>
<dbReference type="PANTHER" id="PTHR43532">
    <property type="entry name" value="GLUCOSE-1-PHOSPHATE THYMIDYLYLTRANSFERASE"/>
    <property type="match status" value="1"/>
</dbReference>
<keyword evidence="5" id="KW-0548">Nucleotidyltransferase</keyword>
<dbReference type="NCBIfam" id="TIGR01207">
    <property type="entry name" value="rmlA"/>
    <property type="match status" value="1"/>
</dbReference>
<evidence type="ECO:0000256" key="8">
    <source>
        <dbReference type="ARBA" id="ARBA00049336"/>
    </source>
</evidence>